<comment type="subcellular location">
    <subcellularLocation>
        <location evidence="1">Membrane</location>
        <topology evidence="1">Multi-pass membrane protein</topology>
    </subcellularLocation>
</comment>
<evidence type="ECO:0000256" key="6">
    <source>
        <dbReference type="ARBA" id="ARBA00022958"/>
    </source>
</evidence>
<dbReference type="InterPro" id="IPR003148">
    <property type="entry name" value="RCK_N"/>
</dbReference>
<dbReference type="Pfam" id="PF22614">
    <property type="entry name" value="Slo-like_RCK"/>
    <property type="match status" value="1"/>
</dbReference>
<evidence type="ECO:0000313" key="14">
    <source>
        <dbReference type="WBParaSite" id="Gr19_v10_g15162.t2"/>
    </source>
</evidence>
<keyword evidence="10" id="KW-0407">Ion channel</keyword>
<dbReference type="GO" id="GO:0060072">
    <property type="term" value="F:large conductance calcium-activated potassium channel activity"/>
    <property type="evidence" value="ECO:0007669"/>
    <property type="project" value="TreeGrafter"/>
</dbReference>
<evidence type="ECO:0000256" key="8">
    <source>
        <dbReference type="ARBA" id="ARBA00023065"/>
    </source>
</evidence>
<sequence>MYTETMSHAFAGMRFRDAAELLFTRLGLLLLAIELKDDEKKECNIAINPGPSTVIQSQTQGFFIAQSADEVKRAFYWCKICHADVYDVSLIKKCKCKNLSLFRKGGKAMMKRASTAAGVISAGAQRVNNGFIGRSDPDTLNAGAGQQLINVDTGRVGGGVDLFEQQEMKYDSTGMFHWCPARLLEECILDRNQAAMTVLNGHVVLCLFADKDSPLIGLRNFIMPLRASNFHYHELKHIVIVGDVEYLKHEWKTLHNLPKISILNGNPLSRADLRAVNINLCIMCVVVSARIPNPNEDPTLADKEAILASLNIKAMEFEDTLSGIGVPVHRVVQGIPQQQQQSGTRSGGGRQQQQFWQRPPLGVLIGTNVPMITELVNDSNVQFLDQDDDDDPDTELYLTQPFACGTAFAISVLDSLMSTTYFNDSALTLIRTLVTGGATPELELILAEGAGLRGGYSTPDTLANRDRCRIAQITLSDQPYEGITTGSTYGEMFSIALKKHGQLCIGLYRLHDQASLDSNKRYVITNPPAELRLLISDNVYVLEQFDFGYSKFETFGSETGGGGGGTSVGSDRLFA</sequence>
<feature type="domain" description="Ca2+-activated K+ channel Slowpoke-like C-terminal" evidence="11">
    <location>
        <begin position="426"/>
        <end position="542"/>
    </location>
</feature>
<evidence type="ECO:0000256" key="1">
    <source>
        <dbReference type="ARBA" id="ARBA00004141"/>
    </source>
</evidence>
<evidence type="ECO:0000256" key="2">
    <source>
        <dbReference type="ARBA" id="ARBA00022448"/>
    </source>
</evidence>
<evidence type="ECO:0000256" key="5">
    <source>
        <dbReference type="ARBA" id="ARBA00022826"/>
    </source>
</evidence>
<keyword evidence="6" id="KW-0630">Potassium</keyword>
<dbReference type="PRINTS" id="PR01449">
    <property type="entry name" value="BKCHANNELA"/>
</dbReference>
<dbReference type="PANTHER" id="PTHR10027:SF33">
    <property type="entry name" value="CALCIUM-ACTIVATED POTASSIUM CHANNEL SUBUNIT ALPHA-1-RELATED"/>
    <property type="match status" value="1"/>
</dbReference>
<evidence type="ECO:0000313" key="13">
    <source>
        <dbReference type="Proteomes" id="UP000887572"/>
    </source>
</evidence>
<keyword evidence="7" id="KW-1133">Transmembrane helix</keyword>
<keyword evidence="8" id="KW-0406">Ion transport</keyword>
<keyword evidence="13" id="KW-1185">Reference proteome</keyword>
<reference evidence="14" key="1">
    <citation type="submission" date="2022-11" db="UniProtKB">
        <authorList>
            <consortium name="WormBaseParasite"/>
        </authorList>
    </citation>
    <scope>IDENTIFICATION</scope>
</reference>
<keyword evidence="9" id="KW-0472">Membrane</keyword>
<accession>A0A914H8D8</accession>
<evidence type="ECO:0000259" key="12">
    <source>
        <dbReference type="Pfam" id="PF22614"/>
    </source>
</evidence>
<keyword evidence="2" id="KW-0813">Transport</keyword>
<protein>
    <submittedName>
        <fullName evidence="14">BK channel</fullName>
    </submittedName>
</protein>
<evidence type="ECO:0000256" key="4">
    <source>
        <dbReference type="ARBA" id="ARBA00022692"/>
    </source>
</evidence>
<dbReference type="InterPro" id="IPR047871">
    <property type="entry name" value="K_chnl_Slo-like"/>
</dbReference>
<dbReference type="Proteomes" id="UP000887572">
    <property type="component" value="Unplaced"/>
</dbReference>
<evidence type="ECO:0000256" key="9">
    <source>
        <dbReference type="ARBA" id="ARBA00023136"/>
    </source>
</evidence>
<dbReference type="Pfam" id="PF21014">
    <property type="entry name" value="Slowpoke_C"/>
    <property type="match status" value="1"/>
</dbReference>
<evidence type="ECO:0000256" key="3">
    <source>
        <dbReference type="ARBA" id="ARBA00022538"/>
    </source>
</evidence>
<dbReference type="AlphaFoldDB" id="A0A914H8D8"/>
<name>A0A914H8D8_GLORO</name>
<keyword evidence="3" id="KW-0633">Potassium transport</keyword>
<proteinExistence type="predicted"/>
<keyword evidence="4" id="KW-0812">Transmembrane</keyword>
<dbReference type="InterPro" id="IPR048735">
    <property type="entry name" value="Slowpoke-like_C"/>
</dbReference>
<keyword evidence="5" id="KW-0631">Potassium channel</keyword>
<evidence type="ECO:0000256" key="7">
    <source>
        <dbReference type="ARBA" id="ARBA00022989"/>
    </source>
</evidence>
<dbReference type="GO" id="GO:0045211">
    <property type="term" value="C:postsynaptic membrane"/>
    <property type="evidence" value="ECO:0007669"/>
    <property type="project" value="TreeGrafter"/>
</dbReference>
<dbReference type="WBParaSite" id="Gr19_v10_g15162.t2">
    <property type="protein sequence ID" value="Gr19_v10_g15162.t2"/>
    <property type="gene ID" value="Gr19_v10_g15162"/>
</dbReference>
<feature type="domain" description="RCK N-terminal" evidence="12">
    <location>
        <begin position="199"/>
        <end position="325"/>
    </location>
</feature>
<dbReference type="PANTHER" id="PTHR10027">
    <property type="entry name" value="CALCIUM-ACTIVATED POTASSIUM CHANNEL ALPHA CHAIN"/>
    <property type="match status" value="1"/>
</dbReference>
<dbReference type="Gene3D" id="3.40.50.720">
    <property type="entry name" value="NAD(P)-binding Rossmann-like Domain"/>
    <property type="match status" value="1"/>
</dbReference>
<evidence type="ECO:0000256" key="10">
    <source>
        <dbReference type="ARBA" id="ARBA00023303"/>
    </source>
</evidence>
<organism evidence="13 14">
    <name type="scientific">Globodera rostochiensis</name>
    <name type="common">Golden nematode worm</name>
    <name type="synonym">Heterodera rostochiensis</name>
    <dbReference type="NCBI Taxonomy" id="31243"/>
    <lineage>
        <taxon>Eukaryota</taxon>
        <taxon>Metazoa</taxon>
        <taxon>Ecdysozoa</taxon>
        <taxon>Nematoda</taxon>
        <taxon>Chromadorea</taxon>
        <taxon>Rhabditida</taxon>
        <taxon>Tylenchina</taxon>
        <taxon>Tylenchomorpha</taxon>
        <taxon>Tylenchoidea</taxon>
        <taxon>Heteroderidae</taxon>
        <taxon>Heteroderinae</taxon>
        <taxon>Globodera</taxon>
    </lineage>
</organism>
<evidence type="ECO:0000259" key="11">
    <source>
        <dbReference type="Pfam" id="PF21014"/>
    </source>
</evidence>